<gene>
    <name evidence="4" type="ORF">RO3G_07297</name>
</gene>
<reference evidence="4 5" key="1">
    <citation type="journal article" date="2009" name="PLoS Genet.">
        <title>Genomic analysis of the basal lineage fungus Rhizopus oryzae reveals a whole-genome duplication.</title>
        <authorList>
            <person name="Ma L.-J."/>
            <person name="Ibrahim A.S."/>
            <person name="Skory C."/>
            <person name="Grabherr M.G."/>
            <person name="Burger G."/>
            <person name="Butler M."/>
            <person name="Elias M."/>
            <person name="Idnurm A."/>
            <person name="Lang B.F."/>
            <person name="Sone T."/>
            <person name="Abe A."/>
            <person name="Calvo S.E."/>
            <person name="Corrochano L.M."/>
            <person name="Engels R."/>
            <person name="Fu J."/>
            <person name="Hansberg W."/>
            <person name="Kim J.-M."/>
            <person name="Kodira C.D."/>
            <person name="Koehrsen M.J."/>
            <person name="Liu B."/>
            <person name="Miranda-Saavedra D."/>
            <person name="O'Leary S."/>
            <person name="Ortiz-Castellanos L."/>
            <person name="Poulter R."/>
            <person name="Rodriguez-Romero J."/>
            <person name="Ruiz-Herrera J."/>
            <person name="Shen Y.-Q."/>
            <person name="Zeng Q."/>
            <person name="Galagan J."/>
            <person name="Birren B.W."/>
            <person name="Cuomo C.A."/>
            <person name="Wickes B.L."/>
        </authorList>
    </citation>
    <scope>NUCLEOTIDE SEQUENCE [LARGE SCALE GENOMIC DNA]</scope>
    <source>
        <strain evidence="5">RA 99-880 / ATCC MYA-4621 / FGSC 9543 / NRRL 43880</strain>
    </source>
</reference>
<evidence type="ECO:0000313" key="4">
    <source>
        <dbReference type="EMBL" id="EIE82592.1"/>
    </source>
</evidence>
<keyword evidence="1" id="KW-0479">Metal-binding</keyword>
<organism evidence="4 5">
    <name type="scientific">Rhizopus delemar (strain RA 99-880 / ATCC MYA-4621 / FGSC 9543 / NRRL 43880)</name>
    <name type="common">Mucormycosis agent</name>
    <name type="synonym">Rhizopus arrhizus var. delemar</name>
    <dbReference type="NCBI Taxonomy" id="246409"/>
    <lineage>
        <taxon>Eukaryota</taxon>
        <taxon>Fungi</taxon>
        <taxon>Fungi incertae sedis</taxon>
        <taxon>Mucoromycota</taxon>
        <taxon>Mucoromycotina</taxon>
        <taxon>Mucoromycetes</taxon>
        <taxon>Mucorales</taxon>
        <taxon>Mucorineae</taxon>
        <taxon>Rhizopodaceae</taxon>
        <taxon>Rhizopus</taxon>
    </lineage>
</organism>
<evidence type="ECO:0000256" key="1">
    <source>
        <dbReference type="PROSITE-ProRule" id="PRU00047"/>
    </source>
</evidence>
<proteinExistence type="predicted"/>
<dbReference type="STRING" id="246409.I1C2B2"/>
<dbReference type="Proteomes" id="UP000009138">
    <property type="component" value="Unassembled WGS sequence"/>
</dbReference>
<protein>
    <recommendedName>
        <fullName evidence="3">CCHC-type domain-containing protein</fullName>
    </recommendedName>
</protein>
<keyword evidence="1" id="KW-0863">Zinc-finger</keyword>
<dbReference type="VEuPathDB" id="FungiDB:RO3G_07297"/>
<dbReference type="GO" id="GO:0008270">
    <property type="term" value="F:zinc ion binding"/>
    <property type="evidence" value="ECO:0007669"/>
    <property type="project" value="UniProtKB-KW"/>
</dbReference>
<dbReference type="AlphaFoldDB" id="I1C2B2"/>
<feature type="compositionally biased region" description="Low complexity" evidence="2">
    <location>
        <begin position="330"/>
        <end position="346"/>
    </location>
</feature>
<name>I1C2B2_RHIO9</name>
<evidence type="ECO:0000313" key="5">
    <source>
        <dbReference type="Proteomes" id="UP000009138"/>
    </source>
</evidence>
<accession>I1C2B2</accession>
<feature type="region of interest" description="Disordered" evidence="2">
    <location>
        <begin position="404"/>
        <end position="423"/>
    </location>
</feature>
<dbReference type="EMBL" id="CH476736">
    <property type="protein sequence ID" value="EIE82592.1"/>
    <property type="molecule type" value="Genomic_DNA"/>
</dbReference>
<feature type="region of interest" description="Disordered" evidence="2">
    <location>
        <begin position="310"/>
        <end position="346"/>
    </location>
</feature>
<dbReference type="InterPro" id="IPR001878">
    <property type="entry name" value="Znf_CCHC"/>
</dbReference>
<keyword evidence="5" id="KW-1185">Reference proteome</keyword>
<keyword evidence="1" id="KW-0862">Zinc</keyword>
<evidence type="ECO:0000259" key="3">
    <source>
        <dbReference type="PROSITE" id="PS50158"/>
    </source>
</evidence>
<evidence type="ECO:0000256" key="2">
    <source>
        <dbReference type="SAM" id="MobiDB-lite"/>
    </source>
</evidence>
<dbReference type="Gene3D" id="4.10.60.10">
    <property type="entry name" value="Zinc finger, CCHC-type"/>
    <property type="match status" value="1"/>
</dbReference>
<dbReference type="PROSITE" id="PS50158">
    <property type="entry name" value="ZF_CCHC"/>
    <property type="match status" value="1"/>
</dbReference>
<dbReference type="RefSeq" id="XP_067517988.1">
    <property type="nucleotide sequence ID" value="XM_067661887.1"/>
</dbReference>
<dbReference type="InParanoid" id="I1C2B2"/>
<dbReference type="GeneID" id="93614268"/>
<dbReference type="OMA" id="HASDHAF"/>
<dbReference type="SMART" id="SM00343">
    <property type="entry name" value="ZnF_C2HC"/>
    <property type="match status" value="2"/>
</dbReference>
<dbReference type="OrthoDB" id="2208330at2759"/>
<dbReference type="InterPro" id="IPR036875">
    <property type="entry name" value="Znf_CCHC_sf"/>
</dbReference>
<dbReference type="GO" id="GO:0003676">
    <property type="term" value="F:nucleic acid binding"/>
    <property type="evidence" value="ECO:0007669"/>
    <property type="project" value="InterPro"/>
</dbReference>
<sequence>MVLSANENLPPNKAIPKPKSSSLLQSGKTWARILRGTVKTSSTASSSTIALTNVDRNADINTSPASHLSHFASYSERPFLKGTVPDSVLINITHVSNRISFLEELASACDNPTDIWHVVKVIRRDSSKLFAELVVSSSFEEKFCTIGVKLPSFEKPFVAYPSLALDADILRISFENLPSHYGRGDKRLQDLHNDMRSNLSSFGTIIDCGKVCGLAGLYSGQGYAVLEVHKQGPHRSNLMHVVPWKFTPVSRNSDETRLQPSEVEVFATWNSMAPYCRYCHGNDHAIIDCTKRLANISCYNCHAFGHKAKGCPRRNDPSPQVTANKKARKTPVPSSATAAPSSTANPEIIESTEKGQLVAVNLENIAKHSPETSVSSTTPPSTVLAVNGSNASKYAPKGKIITRSQTASGAAPRIVEQKKPSKPIVCPHCGLEGHVQ</sequence>
<feature type="region of interest" description="Disordered" evidence="2">
    <location>
        <begin position="1"/>
        <end position="22"/>
    </location>
</feature>
<feature type="domain" description="CCHC-type" evidence="3">
    <location>
        <begin position="298"/>
        <end position="313"/>
    </location>
</feature>
<dbReference type="SUPFAM" id="SSF57756">
    <property type="entry name" value="Retrovirus zinc finger-like domains"/>
    <property type="match status" value="1"/>
</dbReference>